<evidence type="ECO:0000256" key="1">
    <source>
        <dbReference type="SAM" id="Coils"/>
    </source>
</evidence>
<dbReference type="AlphaFoldDB" id="A0AB35HM22"/>
<protein>
    <recommendedName>
        <fullName evidence="4">C2H2-type domain-containing protein</fullName>
    </recommendedName>
</protein>
<sequence>MGLNESIDKMMGLATGSRDPQALNAVMEVQRQLIQIQSENKTLRERIEELENEKILSNELEYKNNAYYRKGEENKPYCKRCYDVDKKLVTLDWTIDLYSSTYTFRCPECENTYGSGIEHHQDTHIEF</sequence>
<accession>A0AB35HM22</accession>
<evidence type="ECO:0008006" key="4">
    <source>
        <dbReference type="Google" id="ProtNLM"/>
    </source>
</evidence>
<evidence type="ECO:0000313" key="2">
    <source>
        <dbReference type="EMBL" id="MCO8297308.1"/>
    </source>
</evidence>
<dbReference type="Proteomes" id="UP001057280">
    <property type="component" value="Unassembled WGS sequence"/>
</dbReference>
<gene>
    <name evidence="2" type="ORF">HXW75_02340</name>
</gene>
<organism evidence="2 3">
    <name type="scientific">Tetragenococcus halophilus</name>
    <name type="common">Pediococcus halophilus</name>
    <dbReference type="NCBI Taxonomy" id="51669"/>
    <lineage>
        <taxon>Bacteria</taxon>
        <taxon>Bacillati</taxon>
        <taxon>Bacillota</taxon>
        <taxon>Bacilli</taxon>
        <taxon>Lactobacillales</taxon>
        <taxon>Enterococcaceae</taxon>
        <taxon>Tetragenococcus</taxon>
    </lineage>
</organism>
<comment type="caution">
    <text evidence="2">The sequence shown here is derived from an EMBL/GenBank/DDBJ whole genome shotgun (WGS) entry which is preliminary data.</text>
</comment>
<proteinExistence type="predicted"/>
<feature type="coiled-coil region" evidence="1">
    <location>
        <begin position="26"/>
        <end position="60"/>
    </location>
</feature>
<reference evidence="2" key="1">
    <citation type="submission" date="2020-06" db="EMBL/GenBank/DDBJ databases">
        <authorList>
            <person name="Link T."/>
            <person name="Ehrmann M."/>
        </authorList>
    </citation>
    <scope>NUCLEOTIDE SEQUENCE</scope>
    <source>
        <strain evidence="2">TMW 2.2257</strain>
    </source>
</reference>
<keyword evidence="1" id="KW-0175">Coiled coil</keyword>
<dbReference type="EMBL" id="JACACB010000004">
    <property type="protein sequence ID" value="MCO8297308.1"/>
    <property type="molecule type" value="Genomic_DNA"/>
</dbReference>
<evidence type="ECO:0000313" key="3">
    <source>
        <dbReference type="Proteomes" id="UP001057280"/>
    </source>
</evidence>
<reference evidence="2" key="2">
    <citation type="journal article" date="2021" name="BMC Microbiol.">
        <title>The diversity among the species Tetragenococcus halophilus including new isolates from a lupine seed fermentation.</title>
        <authorList>
            <person name="Link T."/>
            <person name="Vogel R.F."/>
            <person name="Ehrmann M.A."/>
        </authorList>
    </citation>
    <scope>NUCLEOTIDE SEQUENCE</scope>
    <source>
        <strain evidence="2">TMW 2.2257</strain>
    </source>
</reference>
<dbReference type="RefSeq" id="WP_253209954.1">
    <property type="nucleotide sequence ID" value="NZ_JACACA010000004.1"/>
</dbReference>
<name>A0AB35HM22_TETHA</name>